<protein>
    <submittedName>
        <fullName evidence="2">Uncharacterized protein</fullName>
    </submittedName>
</protein>
<reference evidence="2 3" key="1">
    <citation type="submission" date="2020-03" db="EMBL/GenBank/DDBJ databases">
        <title>Whole genome shotgun sequence of Phytohabitans flavus NBRC 107702.</title>
        <authorList>
            <person name="Komaki H."/>
            <person name="Tamura T."/>
        </authorList>
    </citation>
    <scope>NUCLEOTIDE SEQUENCE [LARGE SCALE GENOMIC DNA]</scope>
    <source>
        <strain evidence="2 3">NBRC 107702</strain>
    </source>
</reference>
<evidence type="ECO:0000313" key="3">
    <source>
        <dbReference type="Proteomes" id="UP000502508"/>
    </source>
</evidence>
<organism evidence="2 3">
    <name type="scientific">Phytohabitans flavus</name>
    <dbReference type="NCBI Taxonomy" id="1076124"/>
    <lineage>
        <taxon>Bacteria</taxon>
        <taxon>Bacillati</taxon>
        <taxon>Actinomycetota</taxon>
        <taxon>Actinomycetes</taxon>
        <taxon>Micromonosporales</taxon>
        <taxon>Micromonosporaceae</taxon>
    </lineage>
</organism>
<keyword evidence="3" id="KW-1185">Reference proteome</keyword>
<dbReference type="KEGG" id="pfla:Pflav_006520"/>
<accession>A0A6F8XKA4</accession>
<evidence type="ECO:0000313" key="2">
    <source>
        <dbReference type="EMBL" id="BCB74242.1"/>
    </source>
</evidence>
<gene>
    <name evidence="2" type="ORF">Pflav_006520</name>
</gene>
<feature type="region of interest" description="Disordered" evidence="1">
    <location>
        <begin position="1"/>
        <end position="33"/>
    </location>
</feature>
<evidence type="ECO:0000256" key="1">
    <source>
        <dbReference type="SAM" id="MobiDB-lite"/>
    </source>
</evidence>
<dbReference type="EMBL" id="AP022870">
    <property type="protein sequence ID" value="BCB74242.1"/>
    <property type="molecule type" value="Genomic_DNA"/>
</dbReference>
<feature type="region of interest" description="Disordered" evidence="1">
    <location>
        <begin position="78"/>
        <end position="136"/>
    </location>
</feature>
<feature type="compositionally biased region" description="Basic and acidic residues" evidence="1">
    <location>
        <begin position="1"/>
        <end position="14"/>
    </location>
</feature>
<dbReference type="AlphaFoldDB" id="A0A6F8XKA4"/>
<reference evidence="2 3" key="2">
    <citation type="submission" date="2020-03" db="EMBL/GenBank/DDBJ databases">
        <authorList>
            <person name="Ichikawa N."/>
            <person name="Kimura A."/>
            <person name="Kitahashi Y."/>
            <person name="Uohara A."/>
        </authorList>
    </citation>
    <scope>NUCLEOTIDE SEQUENCE [LARGE SCALE GENOMIC DNA]</scope>
    <source>
        <strain evidence="2 3">NBRC 107702</strain>
    </source>
</reference>
<name>A0A6F8XKA4_9ACTN</name>
<sequence>MGYRDVRGGPDRCSRGLTLRASQPRPPGRRPRGLWSWAHRCTRKPAPFRPTARGPAFVNVSCCPGNGKRSQTPAIHNQQSAAVGTQDPTAPLWGNLWSPWQRQLSPKPDKPALLAPGPGDRSPKPAASPACRAAIG</sequence>
<proteinExistence type="predicted"/>
<feature type="compositionally biased region" description="Polar residues" evidence="1">
    <location>
        <begin position="78"/>
        <end position="88"/>
    </location>
</feature>
<dbReference type="Proteomes" id="UP000502508">
    <property type="component" value="Chromosome"/>
</dbReference>